<evidence type="ECO:0000313" key="4">
    <source>
        <dbReference type="Proteomes" id="UP000319004"/>
    </source>
</evidence>
<dbReference type="SUPFAM" id="SSF51445">
    <property type="entry name" value="(Trans)glycosidases"/>
    <property type="match status" value="1"/>
</dbReference>
<sequence length="583" mass="66231">MNPCELTMTSLHRLTAPADSEYDVRPSASLPLFRLNDSLAMMKLARCCLIVALSFGFVLQAAAAETFDHQNGETISARQWDVADIRFRVESLSDRPVDVEFGATFSNESGDRFDVPGFYNGNDEYRVRFTPPSTGRWTYVTRASQAALDGKSGELKVTAAGDGRKGGIVIDSRSPRQFRYENGETYYPIAFESDWLFALDAENPNQIPKTRKLVDALAANGFNQVVMNVFAYDVNWKKDSRLTDEGDYGSPSVFPFGGNNDSPEHSQLNVEYFQRLDRVIEYLDQKGIVAHLMVYVWNKRVNWPAANSADDNRYFDYVVSRYQAYPNLIWDVSKEALGYGHNDVNYIHQRIERLRGLDAFKRLITVHDYGYCRRFPQNIDFVSVQLWSSELYGVMRNVWEAIPGKPILNIEHGGYERGPYVVFTGNYTSPEVCLERAYQCVFAGTFPTHYWQGAAWNVVIADIDALPPESRPRLDYYRHLRTLVDRYDLGNLIAGDKKSNAGFCLHDGKGLHVYYVPKECEFVGLRLPSETRGQTMTTTWFNPFDGTFGEPSKQEIVQWPAVAKPGDGFRILILKIESDANAK</sequence>
<dbReference type="AlphaFoldDB" id="A0A518HUX2"/>
<evidence type="ECO:0000313" key="3">
    <source>
        <dbReference type="EMBL" id="QDV44658.1"/>
    </source>
</evidence>
<name>A0A518HUX2_9BACT</name>
<evidence type="ECO:0000259" key="1">
    <source>
        <dbReference type="Pfam" id="PF13204"/>
    </source>
</evidence>
<dbReference type="InterPro" id="IPR013783">
    <property type="entry name" value="Ig-like_fold"/>
</dbReference>
<dbReference type="InterPro" id="IPR017853">
    <property type="entry name" value="GH"/>
</dbReference>
<gene>
    <name evidence="3" type="ORF">Enr13x_45260</name>
</gene>
<proteinExistence type="predicted"/>
<feature type="domain" description="Apiosidase-like catalytic" evidence="1">
    <location>
        <begin position="176"/>
        <end position="458"/>
    </location>
</feature>
<dbReference type="Gene3D" id="2.60.40.10">
    <property type="entry name" value="Immunoglobulins"/>
    <property type="match status" value="1"/>
</dbReference>
<keyword evidence="4" id="KW-1185">Reference proteome</keyword>
<accession>A0A518HUX2</accession>
<reference evidence="3 4" key="1">
    <citation type="submission" date="2019-03" db="EMBL/GenBank/DDBJ databases">
        <title>Deep-cultivation of Planctomycetes and their phenomic and genomic characterization uncovers novel biology.</title>
        <authorList>
            <person name="Wiegand S."/>
            <person name="Jogler M."/>
            <person name="Boedeker C."/>
            <person name="Pinto D."/>
            <person name="Vollmers J."/>
            <person name="Rivas-Marin E."/>
            <person name="Kohn T."/>
            <person name="Peeters S.H."/>
            <person name="Heuer A."/>
            <person name="Rast P."/>
            <person name="Oberbeckmann S."/>
            <person name="Bunk B."/>
            <person name="Jeske O."/>
            <person name="Meyerdierks A."/>
            <person name="Storesund J.E."/>
            <person name="Kallscheuer N."/>
            <person name="Luecker S."/>
            <person name="Lage O.M."/>
            <person name="Pohl T."/>
            <person name="Merkel B.J."/>
            <person name="Hornburger P."/>
            <person name="Mueller R.-W."/>
            <person name="Bruemmer F."/>
            <person name="Labrenz M."/>
            <person name="Spormann A.M."/>
            <person name="Op den Camp H."/>
            <person name="Overmann J."/>
            <person name="Amann R."/>
            <person name="Jetten M.S.M."/>
            <person name="Mascher T."/>
            <person name="Medema M.H."/>
            <person name="Devos D.P."/>
            <person name="Kaster A.-K."/>
            <person name="Ovreas L."/>
            <person name="Rohde M."/>
            <person name="Galperin M.Y."/>
            <person name="Jogler C."/>
        </authorList>
    </citation>
    <scope>NUCLEOTIDE SEQUENCE [LARGE SCALE GENOMIC DNA]</scope>
    <source>
        <strain evidence="3 4">Enr13</strain>
    </source>
</reference>
<dbReference type="PANTHER" id="PTHR37836:SF2">
    <property type="entry name" value="DUF4038 DOMAIN-CONTAINING PROTEIN"/>
    <property type="match status" value="1"/>
</dbReference>
<evidence type="ECO:0000259" key="2">
    <source>
        <dbReference type="Pfam" id="PF16586"/>
    </source>
</evidence>
<dbReference type="Pfam" id="PF13204">
    <property type="entry name" value="Apiosidase"/>
    <property type="match status" value="1"/>
</dbReference>
<dbReference type="InterPro" id="IPR032260">
    <property type="entry name" value="DUF5060"/>
</dbReference>
<dbReference type="InterPro" id="IPR025277">
    <property type="entry name" value="Apiosidase-like_cat_dom"/>
</dbReference>
<organism evidence="3 4">
    <name type="scientific">Stieleria neptunia</name>
    <dbReference type="NCBI Taxonomy" id="2527979"/>
    <lineage>
        <taxon>Bacteria</taxon>
        <taxon>Pseudomonadati</taxon>
        <taxon>Planctomycetota</taxon>
        <taxon>Planctomycetia</taxon>
        <taxon>Pirellulales</taxon>
        <taxon>Pirellulaceae</taxon>
        <taxon>Stieleria</taxon>
    </lineage>
</organism>
<dbReference type="KEGG" id="snep:Enr13x_45260"/>
<dbReference type="PANTHER" id="PTHR37836">
    <property type="entry name" value="LMO1036 PROTEIN"/>
    <property type="match status" value="1"/>
</dbReference>
<dbReference type="Proteomes" id="UP000319004">
    <property type="component" value="Chromosome"/>
</dbReference>
<dbReference type="EMBL" id="CP037423">
    <property type="protein sequence ID" value="QDV44658.1"/>
    <property type="molecule type" value="Genomic_DNA"/>
</dbReference>
<dbReference type="Gene3D" id="3.20.20.80">
    <property type="entry name" value="Glycosidases"/>
    <property type="match status" value="1"/>
</dbReference>
<protein>
    <submittedName>
        <fullName evidence="3">Endoglucanase</fullName>
    </submittedName>
</protein>
<feature type="domain" description="DUF5060" evidence="2">
    <location>
        <begin position="77"/>
        <end position="143"/>
    </location>
</feature>
<dbReference type="Pfam" id="PF16586">
    <property type="entry name" value="DUF5060"/>
    <property type="match status" value="1"/>
</dbReference>